<evidence type="ECO:0000313" key="3">
    <source>
        <dbReference type="Proteomes" id="UP000664132"/>
    </source>
</evidence>
<dbReference type="Pfam" id="PF00651">
    <property type="entry name" value="BTB"/>
    <property type="match status" value="1"/>
</dbReference>
<dbReference type="SUPFAM" id="SSF54695">
    <property type="entry name" value="POZ domain"/>
    <property type="match status" value="1"/>
</dbReference>
<feature type="domain" description="BTB" evidence="1">
    <location>
        <begin position="39"/>
        <end position="110"/>
    </location>
</feature>
<protein>
    <recommendedName>
        <fullName evidence="1">BTB domain-containing protein</fullName>
    </recommendedName>
</protein>
<dbReference type="Proteomes" id="UP000664132">
    <property type="component" value="Unassembled WGS sequence"/>
</dbReference>
<dbReference type="PANTHER" id="PTHR47843">
    <property type="entry name" value="BTB DOMAIN-CONTAINING PROTEIN-RELATED"/>
    <property type="match status" value="1"/>
</dbReference>
<evidence type="ECO:0000313" key="2">
    <source>
        <dbReference type="EMBL" id="KAG4420257.1"/>
    </source>
</evidence>
<dbReference type="EMBL" id="JAFJYH010000088">
    <property type="protein sequence ID" value="KAG4420257.1"/>
    <property type="molecule type" value="Genomic_DNA"/>
</dbReference>
<name>A0A8H7TJA2_9HELO</name>
<gene>
    <name evidence="2" type="ORF">IFR04_006635</name>
</gene>
<dbReference type="Gene3D" id="3.30.710.10">
    <property type="entry name" value="Potassium Channel Kv1.1, Chain A"/>
    <property type="match status" value="1"/>
</dbReference>
<sequence>MSLVSVVIPSAKAPVRPAITSTDPFAPSTTCIGDALGMETVVIVVGTGAKIKSFKIHKTLLCAKVTFFDKMFNGPFSEASTQTASLTDEEVASFKLFLGWLYQDRIPVPPSFAQCGMGEIEQLCRLFALAEKYNVTLLADQTMDFMTAFMKKRCWTLSSVLIGTCYEITHQSSKLRIFACRFHVYQTLHYPSDATGTARVTWSNREMLKVLKNSDDLFADFYGMLRLQAGKSRVDPRYELPCDYHQHGKNEMCPYITAAKKL</sequence>
<proteinExistence type="predicted"/>
<dbReference type="AlphaFoldDB" id="A0A8H7TJA2"/>
<evidence type="ECO:0000259" key="1">
    <source>
        <dbReference type="PROSITE" id="PS50097"/>
    </source>
</evidence>
<dbReference type="OrthoDB" id="194443at2759"/>
<dbReference type="InterPro" id="IPR011333">
    <property type="entry name" value="SKP1/BTB/POZ_sf"/>
</dbReference>
<keyword evidence="3" id="KW-1185">Reference proteome</keyword>
<accession>A0A8H7TJA2</accession>
<dbReference type="CDD" id="cd18186">
    <property type="entry name" value="BTB_POZ_ZBTB_KLHL-like"/>
    <property type="match status" value="1"/>
</dbReference>
<comment type="caution">
    <text evidence="2">The sequence shown here is derived from an EMBL/GenBank/DDBJ whole genome shotgun (WGS) entry which is preliminary data.</text>
</comment>
<dbReference type="PROSITE" id="PS50097">
    <property type="entry name" value="BTB"/>
    <property type="match status" value="1"/>
</dbReference>
<reference evidence="2" key="1">
    <citation type="submission" date="2021-02" db="EMBL/GenBank/DDBJ databases">
        <title>Genome sequence Cadophora malorum strain M34.</title>
        <authorList>
            <person name="Stefanovic E."/>
            <person name="Vu D."/>
            <person name="Scully C."/>
            <person name="Dijksterhuis J."/>
            <person name="Roader J."/>
            <person name="Houbraken J."/>
        </authorList>
    </citation>
    <scope>NUCLEOTIDE SEQUENCE</scope>
    <source>
        <strain evidence="2">M34</strain>
    </source>
</reference>
<dbReference type="SMART" id="SM00225">
    <property type="entry name" value="BTB"/>
    <property type="match status" value="1"/>
</dbReference>
<dbReference type="InterPro" id="IPR000210">
    <property type="entry name" value="BTB/POZ_dom"/>
</dbReference>
<organism evidence="2 3">
    <name type="scientific">Cadophora malorum</name>
    <dbReference type="NCBI Taxonomy" id="108018"/>
    <lineage>
        <taxon>Eukaryota</taxon>
        <taxon>Fungi</taxon>
        <taxon>Dikarya</taxon>
        <taxon>Ascomycota</taxon>
        <taxon>Pezizomycotina</taxon>
        <taxon>Leotiomycetes</taxon>
        <taxon>Helotiales</taxon>
        <taxon>Ploettnerulaceae</taxon>
        <taxon>Cadophora</taxon>
    </lineage>
</organism>